<dbReference type="AlphaFoldDB" id="A0A8J4E0W0"/>
<reference evidence="2" key="1">
    <citation type="submission" date="2021-01" db="EMBL/GenBank/DDBJ databases">
        <title>Whole genome shotgun sequence of Virgisporangium aurantiacum NBRC 16421.</title>
        <authorList>
            <person name="Komaki H."/>
            <person name="Tamura T."/>
        </authorList>
    </citation>
    <scope>NUCLEOTIDE SEQUENCE</scope>
    <source>
        <strain evidence="2">NBRC 16421</strain>
    </source>
</reference>
<dbReference type="EMBL" id="BOPG01000029">
    <property type="protein sequence ID" value="GIJ57133.1"/>
    <property type="molecule type" value="Genomic_DNA"/>
</dbReference>
<gene>
    <name evidence="2" type="ORF">Vau01_046490</name>
</gene>
<comment type="caution">
    <text evidence="2">The sequence shown here is derived from an EMBL/GenBank/DDBJ whole genome shotgun (WGS) entry which is preliminary data.</text>
</comment>
<feature type="compositionally biased region" description="Low complexity" evidence="1">
    <location>
        <begin position="78"/>
        <end position="91"/>
    </location>
</feature>
<evidence type="ECO:0000256" key="1">
    <source>
        <dbReference type="SAM" id="MobiDB-lite"/>
    </source>
</evidence>
<feature type="region of interest" description="Disordered" evidence="1">
    <location>
        <begin position="78"/>
        <end position="105"/>
    </location>
</feature>
<evidence type="ECO:0000313" key="3">
    <source>
        <dbReference type="Proteomes" id="UP000612585"/>
    </source>
</evidence>
<proteinExistence type="predicted"/>
<evidence type="ECO:0000313" key="2">
    <source>
        <dbReference type="EMBL" id="GIJ57133.1"/>
    </source>
</evidence>
<dbReference type="Proteomes" id="UP000612585">
    <property type="component" value="Unassembled WGS sequence"/>
</dbReference>
<organism evidence="2 3">
    <name type="scientific">Virgisporangium aurantiacum</name>
    <dbReference type="NCBI Taxonomy" id="175570"/>
    <lineage>
        <taxon>Bacteria</taxon>
        <taxon>Bacillati</taxon>
        <taxon>Actinomycetota</taxon>
        <taxon>Actinomycetes</taxon>
        <taxon>Micromonosporales</taxon>
        <taxon>Micromonosporaceae</taxon>
        <taxon>Virgisporangium</taxon>
    </lineage>
</organism>
<keyword evidence="3" id="KW-1185">Reference proteome</keyword>
<protein>
    <submittedName>
        <fullName evidence="2">Uncharacterized protein</fullName>
    </submittedName>
</protein>
<accession>A0A8J4E0W0</accession>
<name>A0A8J4E0W0_9ACTN</name>
<sequence length="105" mass="10893">MDSGFWYVQAGPEQVAACAGAAVAVRPAATSTASSIEEHARFIHPGIGYLLVSFVSGTRWQRRSGPAAATAALHLDADGATGLDPYTGRRAQGARDQRRAGPAGR</sequence>